<dbReference type="GO" id="GO:0006139">
    <property type="term" value="P:nucleobase-containing compound metabolic process"/>
    <property type="evidence" value="ECO:0007669"/>
    <property type="project" value="InterPro"/>
</dbReference>
<accession>A0A3B0WFS2</accession>
<evidence type="ECO:0000313" key="2">
    <source>
        <dbReference type="EMBL" id="VAW48239.1"/>
    </source>
</evidence>
<reference evidence="2" key="1">
    <citation type="submission" date="2018-06" db="EMBL/GenBank/DDBJ databases">
        <authorList>
            <person name="Zhirakovskaya E."/>
        </authorList>
    </citation>
    <scope>NUCLEOTIDE SEQUENCE</scope>
</reference>
<dbReference type="InterPro" id="IPR002562">
    <property type="entry name" value="3'-5'_exonuclease_dom"/>
</dbReference>
<dbReference type="InterPro" id="IPR010997">
    <property type="entry name" value="HRDC-like_sf"/>
</dbReference>
<dbReference type="InterPro" id="IPR002121">
    <property type="entry name" value="HRDC_dom"/>
</dbReference>
<dbReference type="InterPro" id="IPR044876">
    <property type="entry name" value="HRDC_dom_sf"/>
</dbReference>
<dbReference type="AlphaFoldDB" id="A0A3B0WFS2"/>
<dbReference type="EC" id="3.1.26.3" evidence="2"/>
<proteinExistence type="predicted"/>
<dbReference type="SUPFAM" id="SSF47819">
    <property type="entry name" value="HRDC-like"/>
    <property type="match status" value="1"/>
</dbReference>
<dbReference type="InterPro" id="IPR012337">
    <property type="entry name" value="RNaseH-like_sf"/>
</dbReference>
<dbReference type="GO" id="GO:0003676">
    <property type="term" value="F:nucleic acid binding"/>
    <property type="evidence" value="ECO:0007669"/>
    <property type="project" value="InterPro"/>
</dbReference>
<dbReference type="PROSITE" id="PS50967">
    <property type="entry name" value="HRDC"/>
    <property type="match status" value="1"/>
</dbReference>
<dbReference type="SMART" id="SM00341">
    <property type="entry name" value="HRDC"/>
    <property type="match status" value="1"/>
</dbReference>
<dbReference type="Gene3D" id="1.10.150.80">
    <property type="entry name" value="HRDC domain"/>
    <property type="match status" value="1"/>
</dbReference>
<dbReference type="PANTHER" id="PTHR47649:SF1">
    <property type="entry name" value="RIBONUCLEASE D"/>
    <property type="match status" value="1"/>
</dbReference>
<dbReference type="InterPro" id="IPR051086">
    <property type="entry name" value="RNase_D-like"/>
</dbReference>
<keyword evidence="2" id="KW-0378">Hydrolase</keyword>
<feature type="domain" description="HRDC" evidence="1">
    <location>
        <begin position="237"/>
        <end position="317"/>
    </location>
</feature>
<sequence>MMTQTTQKFLSVETESQLNDYCQHLIKHPDITWIAIDTEFVREDTYFPKLSLIQIQDCLGQLAIIDPLKIQGDDSASLSEKNIGKTINYALNAFIDLLCDPNTLKVFHCARQDIEVLYQLAHKMPVAIFDTQIATLFLKQGEMAGFARVVNALLGITIDKSQTRTNWHARPLTEAQIEYALDDVRYLAPLYEHALKTLTPEQLKAVTEECEMLLDPSIYVVDPKKAGAKVKGIKNYKAKQLAIVYALAEWRETFAITHNQPKKWVMNDEVIAQMAKRPPKTVEALYKVPHIKSSSIMSYGEEWIQLIDGVFSQPAEQWPQPAAKIPSPNAQEEVMAQLLNSYAQQVAIDYRLNLPSLIQRNDLLAILRGLPPEKPLFLGWRNLLIGQPILAILNGKKSLRVINKHLVLT</sequence>
<protein>
    <submittedName>
        <fullName evidence="2">Ribonuclease D</fullName>
        <ecNumber evidence="2">3.1.26.3</ecNumber>
    </submittedName>
</protein>
<dbReference type="SUPFAM" id="SSF53098">
    <property type="entry name" value="Ribonuclease H-like"/>
    <property type="match status" value="1"/>
</dbReference>
<dbReference type="EMBL" id="UOFB01000247">
    <property type="protein sequence ID" value="VAW48239.1"/>
    <property type="molecule type" value="Genomic_DNA"/>
</dbReference>
<dbReference type="GO" id="GO:0000166">
    <property type="term" value="F:nucleotide binding"/>
    <property type="evidence" value="ECO:0007669"/>
    <property type="project" value="InterPro"/>
</dbReference>
<organism evidence="2">
    <name type="scientific">hydrothermal vent metagenome</name>
    <dbReference type="NCBI Taxonomy" id="652676"/>
    <lineage>
        <taxon>unclassified sequences</taxon>
        <taxon>metagenomes</taxon>
        <taxon>ecological metagenomes</taxon>
    </lineage>
</organism>
<dbReference type="PANTHER" id="PTHR47649">
    <property type="entry name" value="RIBONUCLEASE D"/>
    <property type="match status" value="1"/>
</dbReference>
<dbReference type="SMART" id="SM00474">
    <property type="entry name" value="35EXOc"/>
    <property type="match status" value="1"/>
</dbReference>
<dbReference type="Pfam" id="PF00570">
    <property type="entry name" value="HRDC"/>
    <property type="match status" value="1"/>
</dbReference>
<evidence type="ECO:0000259" key="1">
    <source>
        <dbReference type="PROSITE" id="PS50967"/>
    </source>
</evidence>
<gene>
    <name evidence="2" type="ORF">MNBD_GAMMA04-1839</name>
</gene>
<dbReference type="GO" id="GO:0004525">
    <property type="term" value="F:ribonuclease III activity"/>
    <property type="evidence" value="ECO:0007669"/>
    <property type="project" value="UniProtKB-EC"/>
</dbReference>
<dbReference type="CDD" id="cd06142">
    <property type="entry name" value="RNaseD_exo"/>
    <property type="match status" value="1"/>
</dbReference>
<dbReference type="GO" id="GO:0008408">
    <property type="term" value="F:3'-5' exonuclease activity"/>
    <property type="evidence" value="ECO:0007669"/>
    <property type="project" value="InterPro"/>
</dbReference>
<dbReference type="Pfam" id="PF01612">
    <property type="entry name" value="DNA_pol_A_exo1"/>
    <property type="match status" value="1"/>
</dbReference>
<name>A0A3B0WFS2_9ZZZZ</name>
<dbReference type="Gene3D" id="3.30.420.10">
    <property type="entry name" value="Ribonuclease H-like superfamily/Ribonuclease H"/>
    <property type="match status" value="1"/>
</dbReference>
<dbReference type="InterPro" id="IPR036397">
    <property type="entry name" value="RNaseH_sf"/>
</dbReference>